<keyword evidence="1 2" id="KW-0690">Ribosome biogenesis</keyword>
<dbReference type="Proteomes" id="UP000317557">
    <property type="component" value="Unassembled WGS sequence"/>
</dbReference>
<dbReference type="Gene3D" id="3.30.300.20">
    <property type="match status" value="1"/>
</dbReference>
<protein>
    <recommendedName>
        <fullName evidence="2">Ribosome-binding factor A</fullName>
    </recommendedName>
</protein>
<comment type="similarity">
    <text evidence="2">Belongs to the RbfA family.</text>
</comment>
<dbReference type="RefSeq" id="WP_142452918.1">
    <property type="nucleotide sequence ID" value="NZ_FXTP01000001.1"/>
</dbReference>
<dbReference type="AlphaFoldDB" id="A0A521AY36"/>
<evidence type="ECO:0000256" key="1">
    <source>
        <dbReference type="ARBA" id="ARBA00022517"/>
    </source>
</evidence>
<dbReference type="GO" id="GO:0005829">
    <property type="term" value="C:cytosol"/>
    <property type="evidence" value="ECO:0007669"/>
    <property type="project" value="TreeGrafter"/>
</dbReference>
<dbReference type="InterPro" id="IPR023799">
    <property type="entry name" value="RbfA_dom_sf"/>
</dbReference>
<dbReference type="GO" id="GO:0043024">
    <property type="term" value="F:ribosomal small subunit binding"/>
    <property type="evidence" value="ECO:0007669"/>
    <property type="project" value="TreeGrafter"/>
</dbReference>
<dbReference type="PANTHER" id="PTHR33515">
    <property type="entry name" value="RIBOSOME-BINDING FACTOR A, CHLOROPLASTIC-RELATED"/>
    <property type="match status" value="1"/>
</dbReference>
<name>A0A521AY36_9BACT</name>
<dbReference type="InterPro" id="IPR015946">
    <property type="entry name" value="KH_dom-like_a/b"/>
</dbReference>
<sequence>MGFRPKRLAAVIKKDLGQIIQQSYQPDGTFVTVTSVKMTDDLSIARVYLSVFAPGRDDMPVYQFINEHIDEIRYELASKIKNQVRKIPELHFYQDDTAEYVNRIEQLFKKVDIPEKDSEDQDSSN</sequence>
<keyword evidence="2" id="KW-0963">Cytoplasm</keyword>
<comment type="function">
    <text evidence="2">One of several proteins that assist in the late maturation steps of the functional core of the 30S ribosomal subunit. Associates with free 30S ribosomal subunits (but not with 30S subunits that are part of 70S ribosomes or polysomes). Required for efficient processing of 16S rRNA. May interact with the 5'-terminal helix region of 16S rRNA.</text>
</comment>
<proteinExistence type="inferred from homology"/>
<dbReference type="SUPFAM" id="SSF89919">
    <property type="entry name" value="Ribosome-binding factor A, RbfA"/>
    <property type="match status" value="1"/>
</dbReference>
<evidence type="ECO:0000313" key="4">
    <source>
        <dbReference type="Proteomes" id="UP000317557"/>
    </source>
</evidence>
<keyword evidence="4" id="KW-1185">Reference proteome</keyword>
<comment type="subcellular location">
    <subcellularLocation>
        <location evidence="2">Cytoplasm</location>
    </subcellularLocation>
</comment>
<evidence type="ECO:0000313" key="3">
    <source>
        <dbReference type="EMBL" id="SMO39661.1"/>
    </source>
</evidence>
<dbReference type="Pfam" id="PF02033">
    <property type="entry name" value="RBFA"/>
    <property type="match status" value="1"/>
</dbReference>
<dbReference type="PANTHER" id="PTHR33515:SF1">
    <property type="entry name" value="RIBOSOME-BINDING FACTOR A, CHLOROPLASTIC-RELATED"/>
    <property type="match status" value="1"/>
</dbReference>
<organism evidence="3 4">
    <name type="scientific">Gracilimonas mengyeensis</name>
    <dbReference type="NCBI Taxonomy" id="1302730"/>
    <lineage>
        <taxon>Bacteria</taxon>
        <taxon>Pseudomonadati</taxon>
        <taxon>Balneolota</taxon>
        <taxon>Balneolia</taxon>
        <taxon>Balneolales</taxon>
        <taxon>Balneolaceae</taxon>
        <taxon>Gracilimonas</taxon>
    </lineage>
</organism>
<comment type="subunit">
    <text evidence="2">Monomer. Binds 30S ribosomal subunits, but not 50S ribosomal subunits or 70S ribosomes.</text>
</comment>
<gene>
    <name evidence="2" type="primary">rbfA</name>
    <name evidence="3" type="ORF">SAMN06265219_101417</name>
</gene>
<reference evidence="3 4" key="1">
    <citation type="submission" date="2017-05" db="EMBL/GenBank/DDBJ databases">
        <authorList>
            <person name="Varghese N."/>
            <person name="Submissions S."/>
        </authorList>
    </citation>
    <scope>NUCLEOTIDE SEQUENCE [LARGE SCALE GENOMIC DNA]</scope>
    <source>
        <strain evidence="3 4">DSM 21985</strain>
    </source>
</reference>
<dbReference type="OrthoDB" id="9811910at2"/>
<accession>A0A521AY36</accession>
<dbReference type="EMBL" id="FXTP01000001">
    <property type="protein sequence ID" value="SMO39661.1"/>
    <property type="molecule type" value="Genomic_DNA"/>
</dbReference>
<evidence type="ECO:0000256" key="2">
    <source>
        <dbReference type="HAMAP-Rule" id="MF_00003"/>
    </source>
</evidence>
<dbReference type="HAMAP" id="MF_00003">
    <property type="entry name" value="RbfA"/>
    <property type="match status" value="1"/>
</dbReference>
<dbReference type="InterPro" id="IPR000238">
    <property type="entry name" value="RbfA"/>
</dbReference>
<dbReference type="NCBIfam" id="TIGR00082">
    <property type="entry name" value="rbfA"/>
    <property type="match status" value="1"/>
</dbReference>
<dbReference type="GO" id="GO:0030490">
    <property type="term" value="P:maturation of SSU-rRNA"/>
    <property type="evidence" value="ECO:0007669"/>
    <property type="project" value="UniProtKB-UniRule"/>
</dbReference>